<evidence type="ECO:0000313" key="2">
    <source>
        <dbReference type="Proteomes" id="UP001219518"/>
    </source>
</evidence>
<keyword evidence="1" id="KW-0347">Helicase</keyword>
<dbReference type="AlphaFoldDB" id="A0AAE1HYY9"/>
<gene>
    <name evidence="1" type="ORF">KUF71_003596</name>
</gene>
<dbReference type="Proteomes" id="UP001219518">
    <property type="component" value="Unassembled WGS sequence"/>
</dbReference>
<name>A0AAE1HYY9_9NEOP</name>
<keyword evidence="2" id="KW-1185">Reference proteome</keyword>
<reference evidence="1" key="2">
    <citation type="journal article" date="2023" name="BMC Genomics">
        <title>Pest status, molecular evolution, and epigenetic factors derived from the genome assembly of Frankliniella fusca, a thysanopteran phytovirus vector.</title>
        <authorList>
            <person name="Catto M.A."/>
            <person name="Labadie P.E."/>
            <person name="Jacobson A.L."/>
            <person name="Kennedy G.G."/>
            <person name="Srinivasan R."/>
            <person name="Hunt B.G."/>
        </authorList>
    </citation>
    <scope>NUCLEOTIDE SEQUENCE</scope>
    <source>
        <strain evidence="1">PL_HMW_Pooled</strain>
    </source>
</reference>
<accession>A0AAE1HYY9</accession>
<organism evidence="1 2">
    <name type="scientific">Frankliniella fusca</name>
    <dbReference type="NCBI Taxonomy" id="407009"/>
    <lineage>
        <taxon>Eukaryota</taxon>
        <taxon>Metazoa</taxon>
        <taxon>Ecdysozoa</taxon>
        <taxon>Arthropoda</taxon>
        <taxon>Hexapoda</taxon>
        <taxon>Insecta</taxon>
        <taxon>Pterygota</taxon>
        <taxon>Neoptera</taxon>
        <taxon>Paraneoptera</taxon>
        <taxon>Thysanoptera</taxon>
        <taxon>Terebrantia</taxon>
        <taxon>Thripoidea</taxon>
        <taxon>Thripidae</taxon>
        <taxon>Frankliniella</taxon>
    </lineage>
</organism>
<reference evidence="1" key="1">
    <citation type="submission" date="2021-07" db="EMBL/GenBank/DDBJ databases">
        <authorList>
            <person name="Catto M.A."/>
            <person name="Jacobson A."/>
            <person name="Kennedy G."/>
            <person name="Labadie P."/>
            <person name="Hunt B.G."/>
            <person name="Srinivasan R."/>
        </authorList>
    </citation>
    <scope>NUCLEOTIDE SEQUENCE</scope>
    <source>
        <strain evidence="1">PL_HMW_Pooled</strain>
        <tissue evidence="1">Head</tissue>
    </source>
</reference>
<keyword evidence="1" id="KW-0547">Nucleotide-binding</keyword>
<comment type="caution">
    <text evidence="1">The sequence shown here is derived from an EMBL/GenBank/DDBJ whole genome shotgun (WGS) entry which is preliminary data.</text>
</comment>
<proteinExistence type="predicted"/>
<dbReference type="GO" id="GO:0004386">
    <property type="term" value="F:helicase activity"/>
    <property type="evidence" value="ECO:0007669"/>
    <property type="project" value="UniProtKB-KW"/>
</dbReference>
<evidence type="ECO:0000313" key="1">
    <source>
        <dbReference type="EMBL" id="KAK3929589.1"/>
    </source>
</evidence>
<dbReference type="EMBL" id="JAHWGI010001401">
    <property type="protein sequence ID" value="KAK3929589.1"/>
    <property type="molecule type" value="Genomic_DNA"/>
</dbReference>
<keyword evidence="1" id="KW-0067">ATP-binding</keyword>
<keyword evidence="1" id="KW-0378">Hydrolase</keyword>
<sequence>MSLVVICSLFWYFQYVRHHLKNFQVSGNCMPLEMDQSNDAVQVSFGDLNVGEMYDIKSAKHEVRIFDGKSVGYIKECVGGITEGSGGNKQTIDEEAISV</sequence>
<protein>
    <submittedName>
        <fullName evidence="1">ATP-dependent RNA helicase drs1</fullName>
    </submittedName>
</protein>